<feature type="transmembrane region" description="Helical" evidence="1">
    <location>
        <begin position="1149"/>
        <end position="1172"/>
    </location>
</feature>
<feature type="domain" description="Zinc knuckle CX2CX4HX4C" evidence="3">
    <location>
        <begin position="120"/>
        <end position="164"/>
    </location>
</feature>
<evidence type="ECO:0000259" key="2">
    <source>
        <dbReference type="Pfam" id="PF00078"/>
    </source>
</evidence>
<feature type="transmembrane region" description="Helical" evidence="1">
    <location>
        <begin position="1425"/>
        <end position="1446"/>
    </location>
</feature>
<accession>A0A803Q2I7</accession>
<dbReference type="InterPro" id="IPR043502">
    <property type="entry name" value="DNA/RNA_pol_sf"/>
</dbReference>
<organism evidence="4 5">
    <name type="scientific">Cannabis sativa</name>
    <name type="common">Hemp</name>
    <name type="synonym">Marijuana</name>
    <dbReference type="NCBI Taxonomy" id="3483"/>
    <lineage>
        <taxon>Eukaryota</taxon>
        <taxon>Viridiplantae</taxon>
        <taxon>Streptophyta</taxon>
        <taxon>Embryophyta</taxon>
        <taxon>Tracheophyta</taxon>
        <taxon>Spermatophyta</taxon>
        <taxon>Magnoliopsida</taxon>
        <taxon>eudicotyledons</taxon>
        <taxon>Gunneridae</taxon>
        <taxon>Pentapetalae</taxon>
        <taxon>rosids</taxon>
        <taxon>fabids</taxon>
        <taxon>Rosales</taxon>
        <taxon>Cannabaceae</taxon>
        <taxon>Cannabis</taxon>
    </lineage>
</organism>
<keyword evidence="1" id="KW-1133">Transmembrane helix</keyword>
<feature type="transmembrane region" description="Helical" evidence="1">
    <location>
        <begin position="1110"/>
        <end position="1129"/>
    </location>
</feature>
<dbReference type="Gene3D" id="3.60.10.10">
    <property type="entry name" value="Endonuclease/exonuclease/phosphatase"/>
    <property type="match status" value="1"/>
</dbReference>
<dbReference type="InterPro" id="IPR000477">
    <property type="entry name" value="RT_dom"/>
</dbReference>
<reference evidence="4" key="1">
    <citation type="submission" date="2018-11" db="EMBL/GenBank/DDBJ databases">
        <authorList>
            <person name="Grassa J C."/>
        </authorList>
    </citation>
    <scope>NUCLEOTIDE SEQUENCE [LARGE SCALE GENOMIC DNA]</scope>
</reference>
<evidence type="ECO:0000256" key="1">
    <source>
        <dbReference type="SAM" id="Phobius"/>
    </source>
</evidence>
<dbReference type="InterPro" id="IPR036691">
    <property type="entry name" value="Endo/exonu/phosph_ase_sf"/>
</dbReference>
<dbReference type="InterPro" id="IPR052343">
    <property type="entry name" value="Retrotransposon-Effector_Assoc"/>
</dbReference>
<dbReference type="SUPFAM" id="SSF56672">
    <property type="entry name" value="DNA/RNA polymerases"/>
    <property type="match status" value="1"/>
</dbReference>
<proteinExistence type="predicted"/>
<dbReference type="Gramene" id="evm.model.07.1406">
    <property type="protein sequence ID" value="cds.evm.model.07.1406"/>
    <property type="gene ID" value="evm.TU.07.1406"/>
</dbReference>
<dbReference type="CDD" id="cd01650">
    <property type="entry name" value="RT_nLTR_like"/>
    <property type="match status" value="1"/>
</dbReference>
<dbReference type="InterPro" id="IPR025836">
    <property type="entry name" value="Zn_knuckle_CX2CX4HX4C"/>
</dbReference>
<dbReference type="Pfam" id="PF14392">
    <property type="entry name" value="zf-CCHC_4"/>
    <property type="match status" value="1"/>
</dbReference>
<dbReference type="EnsemblPlants" id="evm.model.07.1406">
    <property type="protein sequence ID" value="cds.evm.model.07.1406"/>
    <property type="gene ID" value="evm.TU.07.1406"/>
</dbReference>
<evidence type="ECO:0000313" key="5">
    <source>
        <dbReference type="Proteomes" id="UP000596661"/>
    </source>
</evidence>
<sequence length="1467" mass="165992">MTNNWNHISRSPVTITDRSNGLFLIEFGCDGDRRRVLLQQPWTYLNQAILMDIPTSVEVLNGDSLLKIPLWVQVFNTPFLKRTEQLAELVSASLGHLLDIYRPSLRETWGPYFRIRVMFDVANPLPRGVPIHFTGINKVVWLELKYENLPDICFFCGRMGHSYNKGFVDYMKACDEALFPPELRYDIKTIVGKVKVSTNTMLCSEQLAFANPPVAVFMTNNPASTVCVAPPETIPPFPTYNAPDKAITHGQTQQGVAFLLDSKPRKRNKRLKGKIQATKFEMVNGELSPTNQQLSARTNHKPRETPQEAQALPWRLCTVAMNYEFWNRRWNWEWRAFRNLSCLVTVCKPDILFIMESRLAKHVVDTLRLKLHFDSGLEIPRIGRSGGLILLWTNDVIVNLLSQSISHFDCYVSCSSQSKFFHLTCLYGSPIESNRPQTWKILDRIGRSNPIDPWLIIGDFNAFLFSNDKQGGNPDSGPSSDLRRFLDLFNLTPLTTKAPLRGTIMWLPETLRRIFSVQKHDTRLEKDLEKAGESRLGRQTIAKIKDVQSRLDTLLYKEETYWKQRARTQWLAQGDKNTKFFHRFASHRKKINKIQNLILSNGTTVSDEEAIIREMESHFQSFFTSSDPSATDMQAVLEGIDRSLSVDDIHLLEAPFTHTEIEKAFHQLPLDKAPGIDGFNSQFYKDNWSFLRNDVINAALSFLNGDGDIAPLNTTLITLIPKVKNPTVLTEYRPISLCSIVYKIISKSIANKLKLVLNNLISPNQSAFLPGRLISDNIIIAQEVAHSIKLRTRGRKGWMAVKLDMAKAFDRVEWAFIAAILSLSSLIRRREIIHLWATKVLGSSAMFPTLLADDSFLFCNASIGLAISSEILEMYERAAGAKGKEILLRVVIEAIPPILWHAFASFRHTAIPWSRSWQILVGFQRQCRPKIRGKVGKRRIKLVKIRCKTKPMPFDSGLDFTGDYNLPSSEISEPHQPDSHLPVDTSAALASPYLGGGTVASLEAKSLLRVLQWCIEEHFHVHEIETPAPFIDPINSNISCIRFVNLEHWVTNELVSDFCFKETLGLAEKHQQDLENLALATQPLRTMKLFVLAVLQYIKRSISYLLAKGGWLMLLSVVALAIGILLMTIDGPHEKHVEELVKYFQFGLWWIALGVASSIGLGSGLHTFVLYLGPHIAFFTIKAMQCGRVDLKTAPYDTIQLKKGPSWLDKDCSEFGPPLFPLVDGLRVPLRNILAQVQIEAVLWGIGTAIGELPPYFISRAASMSGNRLDAMEELDGSSNEDSGFIATHLNKIKRWLLSHAQHLNFLTILVLASVPNPLFDLAGIMCGQFGIPFWTFFLATLLGKAVIKTHIQTVFIIGVCNNQLLNWIENELIWLLSFIPGLASVLPNVISKLNAVKEKYLTATATPVSSNIKVKKWDFSFTSIWNTVVWLMLVNFFVKIVNATAQRYLKKQQEKEMEMLVLTNKS</sequence>
<keyword evidence="5" id="KW-1185">Reference proteome</keyword>
<evidence type="ECO:0008006" key="6">
    <source>
        <dbReference type="Google" id="ProtNLM"/>
    </source>
</evidence>
<keyword evidence="1" id="KW-0812">Transmembrane</keyword>
<name>A0A803Q2I7_CANSA</name>
<protein>
    <recommendedName>
        <fullName evidence="6">Reverse transcriptase domain-containing protein</fullName>
    </recommendedName>
</protein>
<dbReference type="Proteomes" id="UP000596661">
    <property type="component" value="Chromosome 7"/>
</dbReference>
<keyword evidence="1" id="KW-0472">Membrane</keyword>
<feature type="transmembrane region" description="Helical" evidence="1">
    <location>
        <begin position="1373"/>
        <end position="1391"/>
    </location>
</feature>
<evidence type="ECO:0000259" key="3">
    <source>
        <dbReference type="Pfam" id="PF14392"/>
    </source>
</evidence>
<dbReference type="EMBL" id="UZAU01000666">
    <property type="status" value="NOT_ANNOTATED_CDS"/>
    <property type="molecule type" value="Genomic_DNA"/>
</dbReference>
<dbReference type="PANTHER" id="PTHR46890:SF48">
    <property type="entry name" value="RNA-DIRECTED DNA POLYMERASE"/>
    <property type="match status" value="1"/>
</dbReference>
<feature type="domain" description="Reverse transcriptase" evidence="2">
    <location>
        <begin position="724"/>
        <end position="825"/>
    </location>
</feature>
<dbReference type="Pfam" id="PF00078">
    <property type="entry name" value="RVT_1"/>
    <property type="match status" value="1"/>
</dbReference>
<evidence type="ECO:0000313" key="4">
    <source>
        <dbReference type="EnsemblPlants" id="cds.evm.model.07.1406"/>
    </source>
</evidence>
<reference evidence="4" key="2">
    <citation type="submission" date="2021-03" db="UniProtKB">
        <authorList>
            <consortium name="EnsemblPlants"/>
        </authorList>
    </citation>
    <scope>IDENTIFICATION</scope>
</reference>
<feature type="transmembrane region" description="Helical" evidence="1">
    <location>
        <begin position="1322"/>
        <end position="1343"/>
    </location>
</feature>
<dbReference type="SUPFAM" id="SSF56219">
    <property type="entry name" value="DNase I-like"/>
    <property type="match status" value="1"/>
</dbReference>
<dbReference type="PANTHER" id="PTHR46890">
    <property type="entry name" value="NON-LTR RETROLELEMENT REVERSE TRANSCRIPTASE-LIKE PROTEIN-RELATED"/>
    <property type="match status" value="1"/>
</dbReference>